<dbReference type="RefSeq" id="WP_162657683.1">
    <property type="nucleotide sequence ID" value="NZ_LR593887.1"/>
</dbReference>
<gene>
    <name evidence="3" type="ORF">GMBLW1_14470</name>
</gene>
<accession>A0A6C2YN13</accession>
<keyword evidence="1" id="KW-0732">Signal</keyword>
<feature type="domain" description="Squalene cyclase C-terminal" evidence="2">
    <location>
        <begin position="232"/>
        <end position="314"/>
    </location>
</feature>
<dbReference type="InterPro" id="IPR008930">
    <property type="entry name" value="Terpenoid_cyclase/PrenylTrfase"/>
</dbReference>
<dbReference type="Proteomes" id="UP000464378">
    <property type="component" value="Chromosome"/>
</dbReference>
<evidence type="ECO:0000259" key="2">
    <source>
        <dbReference type="Pfam" id="PF13243"/>
    </source>
</evidence>
<reference evidence="3" key="1">
    <citation type="submission" date="2019-04" db="EMBL/GenBank/DDBJ databases">
        <authorList>
            <consortium name="Science for Life Laboratories"/>
        </authorList>
    </citation>
    <scope>NUCLEOTIDE SEQUENCE</scope>
    <source>
        <strain evidence="3">MBLW1</strain>
    </source>
</reference>
<name>A0A6C2YN13_9BACT</name>
<dbReference type="EMBL" id="LR593887">
    <property type="protein sequence ID" value="VTS01628.1"/>
    <property type="molecule type" value="Genomic_DNA"/>
</dbReference>
<proteinExistence type="predicted"/>
<dbReference type="Pfam" id="PF13243">
    <property type="entry name" value="SQHop_cyclase_C"/>
    <property type="match status" value="1"/>
</dbReference>
<organism evidence="3">
    <name type="scientific">Tuwongella immobilis</name>
    <dbReference type="NCBI Taxonomy" id="692036"/>
    <lineage>
        <taxon>Bacteria</taxon>
        <taxon>Pseudomonadati</taxon>
        <taxon>Planctomycetota</taxon>
        <taxon>Planctomycetia</taxon>
        <taxon>Gemmatales</taxon>
        <taxon>Gemmataceae</taxon>
        <taxon>Tuwongella</taxon>
    </lineage>
</organism>
<sequence>MKPFLLALSGLLLGASIAAADTPQSVPPSAPNQPTEPLAKSFSWSAARSFLDTVNRNWTDNRQCLACHTNLYYMHARPLLEQADSEAHRSIREFLEDRAQHWDTAKPRWDAEVLTTAFALAGNDAASTGKLHAATKSALDRMWKLQTADGGFNWLKCAWPPMEHDDYYGATIAAVATAIAPEDYAKSPAAQAGLAKLRTYFAKNPAPDLHHRTMLLWASAKLEGLLTEREKQATIAELRKVQRADGGWSLPALGTYKRRDGSANDPTAPSDGYATGLAVMVLRQAGVAANDPGIQRGAAWLKANQRESGRWFTRSLNNDKAHLIANAGSSLAVMALKAVEGK</sequence>
<dbReference type="SUPFAM" id="SSF48239">
    <property type="entry name" value="Terpenoid cyclases/Protein prenyltransferases"/>
    <property type="match status" value="1"/>
</dbReference>
<dbReference type="InParanoid" id="A0A6C2YN13"/>
<feature type="chain" id="PRO_5033880158" description="Squalene cyclase C-terminal domain-containing protein" evidence="1">
    <location>
        <begin position="21"/>
        <end position="342"/>
    </location>
</feature>
<dbReference type="Gene3D" id="1.50.10.20">
    <property type="match status" value="1"/>
</dbReference>
<keyword evidence="4" id="KW-1185">Reference proteome</keyword>
<dbReference type="KEGG" id="tim:GMBLW1_14470"/>
<evidence type="ECO:0000313" key="3">
    <source>
        <dbReference type="EMBL" id="VIP02513.1"/>
    </source>
</evidence>
<dbReference type="EMBL" id="LR586016">
    <property type="protein sequence ID" value="VIP02513.1"/>
    <property type="molecule type" value="Genomic_DNA"/>
</dbReference>
<evidence type="ECO:0000313" key="4">
    <source>
        <dbReference type="Proteomes" id="UP000464378"/>
    </source>
</evidence>
<dbReference type="InterPro" id="IPR032696">
    <property type="entry name" value="SQ_cyclase_C"/>
</dbReference>
<protein>
    <recommendedName>
        <fullName evidence="2">Squalene cyclase C-terminal domain-containing protein</fullName>
    </recommendedName>
</protein>
<evidence type="ECO:0000256" key="1">
    <source>
        <dbReference type="SAM" id="SignalP"/>
    </source>
</evidence>
<dbReference type="AlphaFoldDB" id="A0A6C2YN13"/>
<feature type="signal peptide" evidence="1">
    <location>
        <begin position="1"/>
        <end position="20"/>
    </location>
</feature>